<proteinExistence type="predicted"/>
<protein>
    <submittedName>
        <fullName evidence="1">Uncharacterized protein</fullName>
    </submittedName>
</protein>
<sequence length="701" mass="79648">MKKVRFESPVRCFSKAMEDSECQSPRPFLERQEAIRPDLTYEYARILPYSPDPVQRYECSNTSPYPLVSKTSVAGVNEPGSRWPSNDLELSMLDSSDHEPRHPVNYNKHQFIRENLLMRPGQENNRNFHSASPNPPIQVLSQIENTRLTKPVESLVKDNNFFIKRDNLHKMNSENINSLQTQLNRLSLSSENNPVAKKAELMRMATQVSPVPEVQQKDILQSVSPESSIPLECRCHHCVKIIQNSQYNLPKHMINMNQSHTLSHCPCLSTTHSAYHCNHHMPVKPPPPTNTCNCNKILREEVQNNPSPIRNLQNAVDKKTWAIEKYEQSKQQDCMEVEKQNNVSKEKREPTVADLFKIIKLQNEQLQLLQEKVDKFISASNSRTNNTPTQNCTTEQVALEAVQNDQHKISIGVMTSFEMVRTSTVINKEIVTQTTENAQIQCNRSQISIKEVVSKTQPVNLNFLDGLMPNGRTAFGHSKDDMEHNSQNNCDTIQQTDNMNDDKTLNELSLYNVHVDNATTPLISPEQSLYLDVRDYSSDSSSDDHSNIGWTYYNKVMTHVNGVLQDSEMPSSASALQRNTRQRVQMQIDKTNVSVTKRVKFGDDPLGMHQPHIYAASTDTSMKMNQLAAKYLKGRTPSPALPAPLPKLSAVPIDMSFATRNYMERHRILNGTTHTTSRSPPAGEIPRFLDITALKQQPKLL</sequence>
<organism evidence="1 2">
    <name type="scientific">Loxostege sticticalis</name>
    <name type="common">Beet webworm moth</name>
    <dbReference type="NCBI Taxonomy" id="481309"/>
    <lineage>
        <taxon>Eukaryota</taxon>
        <taxon>Metazoa</taxon>
        <taxon>Ecdysozoa</taxon>
        <taxon>Arthropoda</taxon>
        <taxon>Hexapoda</taxon>
        <taxon>Insecta</taxon>
        <taxon>Pterygota</taxon>
        <taxon>Neoptera</taxon>
        <taxon>Endopterygota</taxon>
        <taxon>Lepidoptera</taxon>
        <taxon>Glossata</taxon>
        <taxon>Ditrysia</taxon>
        <taxon>Pyraloidea</taxon>
        <taxon>Crambidae</taxon>
        <taxon>Pyraustinae</taxon>
        <taxon>Loxostege</taxon>
    </lineage>
</organism>
<evidence type="ECO:0000313" key="1">
    <source>
        <dbReference type="EMBL" id="KAL0850433.1"/>
    </source>
</evidence>
<dbReference type="AlphaFoldDB" id="A0ABD0TMH4"/>
<comment type="caution">
    <text evidence="1">The sequence shown here is derived from an EMBL/GenBank/DDBJ whole genome shotgun (WGS) entry which is preliminary data.</text>
</comment>
<name>A0ABD0TMH4_LOXSC</name>
<dbReference type="EMBL" id="JBEDNZ010000003">
    <property type="protein sequence ID" value="KAL0850433.1"/>
    <property type="molecule type" value="Genomic_DNA"/>
</dbReference>
<accession>A0ABD0TMH4</accession>
<evidence type="ECO:0000313" key="2">
    <source>
        <dbReference type="Proteomes" id="UP001549921"/>
    </source>
</evidence>
<dbReference type="Proteomes" id="UP001549921">
    <property type="component" value="Unassembled WGS sequence"/>
</dbReference>
<gene>
    <name evidence="1" type="ORF">ABMA28_012237</name>
</gene>
<reference evidence="1 2" key="1">
    <citation type="submission" date="2024-06" db="EMBL/GenBank/DDBJ databases">
        <title>A chromosome-level genome assembly of beet webworm, Loxostege sticticalis.</title>
        <authorList>
            <person name="Zhang Y."/>
        </authorList>
    </citation>
    <scope>NUCLEOTIDE SEQUENCE [LARGE SCALE GENOMIC DNA]</scope>
    <source>
        <strain evidence="1">AQ028</strain>
        <tissue evidence="1">Male pupae</tissue>
    </source>
</reference>